<dbReference type="AlphaFoldDB" id="A0AAD9MSW5"/>
<evidence type="ECO:0000313" key="3">
    <source>
        <dbReference type="EMBL" id="KAK2144220.1"/>
    </source>
</evidence>
<dbReference type="Gene3D" id="2.60.120.740">
    <property type="match status" value="1"/>
</dbReference>
<protein>
    <recommendedName>
        <fullName evidence="5">SUEL-type lectin domain-containing protein</fullName>
    </recommendedName>
</protein>
<evidence type="ECO:0000256" key="2">
    <source>
        <dbReference type="SAM" id="Phobius"/>
    </source>
</evidence>
<keyword evidence="2" id="KW-0812">Transmembrane</keyword>
<dbReference type="PANTHER" id="PTHR46780">
    <property type="entry name" value="PROTEIN EVA-1"/>
    <property type="match status" value="1"/>
</dbReference>
<comment type="caution">
    <text evidence="3">The sequence shown here is derived from an EMBL/GenBank/DDBJ whole genome shotgun (WGS) entry which is preliminary data.</text>
</comment>
<keyword evidence="2" id="KW-1133">Transmembrane helix</keyword>
<evidence type="ECO:0008006" key="5">
    <source>
        <dbReference type="Google" id="ProtNLM"/>
    </source>
</evidence>
<feature type="region of interest" description="Disordered" evidence="1">
    <location>
        <begin position="395"/>
        <end position="440"/>
    </location>
</feature>
<sequence length="455" mass="50406">MPSCLVAKRGRTPGDGDEAVDNPKVKETETLRSHQKQIRLCLGDDLNIECETGEVFVASGATFGRMEFNECLMANDFIGCENDVLFLVDRWCSGRRRCNAKFPNRDIELANKACLPYLKMYLQVSYSCLKGNFENHYSVFINPLPDCQVPNEAEGVLSSHITGGSGCGSPMSPWVVSAQKGKTISIDIVDFGSESFKTENKTDTFPLYGYIRDELGCPDLSPPKHAWYKRDGDQAVIGCEWSQKTWHLSCDGRSWSGVVGNCSGPVTQETVKTKKESSNPSVLWIVCLVSVSVVLVVAVCVIGIVFVKKYRIKQDVHKSITLQRLPGQGHYDLDPNIEMASMLYLPYMSSEQQQQGTLSDPHRPTSYLIPQDQVVNELTPIRIWERPLPDVPDKFVASDTTVSTTRTGRTPGDGDESITNSKCLESGTHDDGRSATINKTFPSCHKYSDNSSDVC</sequence>
<reference evidence="3" key="1">
    <citation type="journal article" date="2023" name="Mol. Biol. Evol.">
        <title>Third-Generation Sequencing Reveals the Adaptive Role of the Epigenome in Three Deep-Sea Polychaetes.</title>
        <authorList>
            <person name="Perez M."/>
            <person name="Aroh O."/>
            <person name="Sun Y."/>
            <person name="Lan Y."/>
            <person name="Juniper S.K."/>
            <person name="Young C.R."/>
            <person name="Angers B."/>
            <person name="Qian P.Y."/>
        </authorList>
    </citation>
    <scope>NUCLEOTIDE SEQUENCE</scope>
    <source>
        <strain evidence="3">P08H-3</strain>
    </source>
</reference>
<dbReference type="Proteomes" id="UP001208570">
    <property type="component" value="Unassembled WGS sequence"/>
</dbReference>
<evidence type="ECO:0000256" key="1">
    <source>
        <dbReference type="SAM" id="MobiDB-lite"/>
    </source>
</evidence>
<dbReference type="CDD" id="cd22823">
    <property type="entry name" value="Gal_Rha_Lectin"/>
    <property type="match status" value="1"/>
</dbReference>
<name>A0AAD9MSW5_9ANNE</name>
<gene>
    <name evidence="3" type="ORF">LSH36_776g02156</name>
</gene>
<keyword evidence="4" id="KW-1185">Reference proteome</keyword>
<feature type="compositionally biased region" description="Low complexity" evidence="1">
    <location>
        <begin position="400"/>
        <end position="410"/>
    </location>
</feature>
<keyword evidence="2" id="KW-0472">Membrane</keyword>
<proteinExistence type="predicted"/>
<evidence type="ECO:0000313" key="4">
    <source>
        <dbReference type="Proteomes" id="UP001208570"/>
    </source>
</evidence>
<accession>A0AAD9MSW5</accession>
<dbReference type="EMBL" id="JAODUP010000776">
    <property type="protein sequence ID" value="KAK2144220.1"/>
    <property type="molecule type" value="Genomic_DNA"/>
</dbReference>
<organism evidence="3 4">
    <name type="scientific">Paralvinella palmiformis</name>
    <dbReference type="NCBI Taxonomy" id="53620"/>
    <lineage>
        <taxon>Eukaryota</taxon>
        <taxon>Metazoa</taxon>
        <taxon>Spiralia</taxon>
        <taxon>Lophotrochozoa</taxon>
        <taxon>Annelida</taxon>
        <taxon>Polychaeta</taxon>
        <taxon>Sedentaria</taxon>
        <taxon>Canalipalpata</taxon>
        <taxon>Terebellida</taxon>
        <taxon>Terebelliformia</taxon>
        <taxon>Alvinellidae</taxon>
        <taxon>Paralvinella</taxon>
    </lineage>
</organism>
<feature type="transmembrane region" description="Helical" evidence="2">
    <location>
        <begin position="282"/>
        <end position="307"/>
    </location>
</feature>
<dbReference type="InterPro" id="IPR043159">
    <property type="entry name" value="Lectin_gal-bd_sf"/>
</dbReference>